<dbReference type="Proteomes" id="UP000323164">
    <property type="component" value="Unassembled WGS sequence"/>
</dbReference>
<sequence length="133" mass="14945">MDEFSRHVHGEERDAWLENAAPAWARQLSRDDAEQVSATALADPSFNVRVFGVQLLFDRVSEARGAQAAAELVIRGDDLTPLLWSWMHASPAGTVERRLDMIRAELEARKGGLAPEQRQRVDRLLCPPGKRCR</sequence>
<name>A0A5D8ZAQ2_9GAMM</name>
<evidence type="ECO:0000313" key="1">
    <source>
        <dbReference type="EMBL" id="TZF89754.1"/>
    </source>
</evidence>
<reference evidence="1 2" key="1">
    <citation type="submission" date="2019-08" db="EMBL/GenBank/DDBJ databases">
        <title>Draft genome sequence of Lysobacter sp. UKS-15.</title>
        <authorList>
            <person name="Im W.-T."/>
        </authorList>
    </citation>
    <scope>NUCLEOTIDE SEQUENCE [LARGE SCALE GENOMIC DNA]</scope>
    <source>
        <strain evidence="1 2">UKS-15</strain>
    </source>
</reference>
<keyword evidence="2" id="KW-1185">Reference proteome</keyword>
<gene>
    <name evidence="1" type="ORF">FW784_08015</name>
</gene>
<dbReference type="EMBL" id="VTRV01000072">
    <property type="protein sequence ID" value="TZF89754.1"/>
    <property type="molecule type" value="Genomic_DNA"/>
</dbReference>
<proteinExistence type="predicted"/>
<comment type="caution">
    <text evidence="1">The sequence shown here is derived from an EMBL/GenBank/DDBJ whole genome shotgun (WGS) entry which is preliminary data.</text>
</comment>
<evidence type="ECO:0000313" key="2">
    <source>
        <dbReference type="Proteomes" id="UP000323164"/>
    </source>
</evidence>
<accession>A0A5D8ZAQ2</accession>
<organism evidence="1 2">
    <name type="scientific">Cognatilysobacter lacus</name>
    <dbReference type="NCBI Taxonomy" id="1643323"/>
    <lineage>
        <taxon>Bacteria</taxon>
        <taxon>Pseudomonadati</taxon>
        <taxon>Pseudomonadota</taxon>
        <taxon>Gammaproteobacteria</taxon>
        <taxon>Lysobacterales</taxon>
        <taxon>Lysobacteraceae</taxon>
        <taxon>Cognatilysobacter</taxon>
    </lineage>
</organism>
<dbReference type="RefSeq" id="WP_149352827.1">
    <property type="nucleotide sequence ID" value="NZ_VTRV01000072.1"/>
</dbReference>
<evidence type="ECO:0008006" key="3">
    <source>
        <dbReference type="Google" id="ProtNLM"/>
    </source>
</evidence>
<dbReference type="AlphaFoldDB" id="A0A5D8ZAQ2"/>
<protein>
    <recommendedName>
        <fullName evidence="3">HEAT repeat domain-containing protein</fullName>
    </recommendedName>
</protein>